<sequence length="105" mass="11897">MQIQRNITLLQAEADNGYECYFRLLINGSVRYITIDQGIWSTDDMCFGPSLATILPDLPTGNWNDGLVSKHSETGEPYFARATRTSFPGVDNKWHNTFVDYMDLG</sequence>
<dbReference type="OrthoDB" id="4366529at2759"/>
<comment type="caution">
    <text evidence="1">The sequence shown here is derived from an EMBL/GenBank/DDBJ whole genome shotgun (WGS) entry which is preliminary data.</text>
</comment>
<evidence type="ECO:0000313" key="2">
    <source>
        <dbReference type="Proteomes" id="UP001153461"/>
    </source>
</evidence>
<dbReference type="EMBL" id="CAJVNV010000614">
    <property type="protein sequence ID" value="CAG8269581.1"/>
    <property type="molecule type" value="Genomic_DNA"/>
</dbReference>
<name>A0A9W4IFM7_PENNA</name>
<proteinExistence type="predicted"/>
<accession>A0A9W4IFM7</accession>
<reference evidence="1" key="1">
    <citation type="submission" date="2021-07" db="EMBL/GenBank/DDBJ databases">
        <authorList>
            <person name="Branca A.L. A."/>
        </authorList>
    </citation>
    <scope>NUCLEOTIDE SEQUENCE</scope>
</reference>
<protein>
    <submittedName>
        <fullName evidence="1">Uncharacterized protein</fullName>
    </submittedName>
</protein>
<dbReference type="AlphaFoldDB" id="A0A9W4IFM7"/>
<dbReference type="Proteomes" id="UP001153461">
    <property type="component" value="Unassembled WGS sequence"/>
</dbReference>
<gene>
    <name evidence="1" type="ORF">PNAL_LOCUS9142</name>
</gene>
<organism evidence="1 2">
    <name type="scientific">Penicillium nalgiovense</name>
    <dbReference type="NCBI Taxonomy" id="60175"/>
    <lineage>
        <taxon>Eukaryota</taxon>
        <taxon>Fungi</taxon>
        <taxon>Dikarya</taxon>
        <taxon>Ascomycota</taxon>
        <taxon>Pezizomycotina</taxon>
        <taxon>Eurotiomycetes</taxon>
        <taxon>Eurotiomycetidae</taxon>
        <taxon>Eurotiales</taxon>
        <taxon>Aspergillaceae</taxon>
        <taxon>Penicillium</taxon>
    </lineage>
</organism>
<evidence type="ECO:0000313" key="1">
    <source>
        <dbReference type="EMBL" id="CAG8269581.1"/>
    </source>
</evidence>